<evidence type="ECO:0000313" key="1">
    <source>
        <dbReference type="EMBL" id="KAJ3553047.1"/>
    </source>
</evidence>
<reference evidence="1" key="1">
    <citation type="submission" date="2022-07" db="EMBL/GenBank/DDBJ databases">
        <title>Genome Sequence of Phlebia brevispora.</title>
        <authorList>
            <person name="Buettner E."/>
        </authorList>
    </citation>
    <scope>NUCLEOTIDE SEQUENCE</scope>
    <source>
        <strain evidence="1">MPL23</strain>
    </source>
</reference>
<protein>
    <submittedName>
        <fullName evidence="1">Uncharacterized protein</fullName>
    </submittedName>
</protein>
<dbReference type="Proteomes" id="UP001148662">
    <property type="component" value="Unassembled WGS sequence"/>
</dbReference>
<gene>
    <name evidence="1" type="ORF">NM688_g3826</name>
</gene>
<accession>A0ACC1T4T3</accession>
<comment type="caution">
    <text evidence="1">The sequence shown here is derived from an EMBL/GenBank/DDBJ whole genome shotgun (WGS) entry which is preliminary data.</text>
</comment>
<dbReference type="EMBL" id="JANHOG010000585">
    <property type="protein sequence ID" value="KAJ3553047.1"/>
    <property type="molecule type" value="Genomic_DNA"/>
</dbReference>
<name>A0ACC1T4T3_9APHY</name>
<proteinExistence type="predicted"/>
<sequence>MDPNSGTVRVDLTPAAGFCIKSKTLQAAVCKVSAHSQQSTKLDAPLSGSLGSVPGTLSVPKGTKVFINIAWDANVPPPPEGNEEAIQNAMRGEEELDENTEKGWFVPVIVSEPRSDADKAGKLSVVFDCVYNASLKSRCLRDHAFRAFLVELGLQRIEAQHSLLLSRQLGTPNIASKGKLQPRSALVPLILYPETHPLRAENKAKRLIEEIEPLPSSSQREGKVPVSQESTPSLAPKSILKKPAPMQEVPKRQEKAKSTGKSERPKFEWAKDGDLLPRVNTRSRSLA</sequence>
<evidence type="ECO:0000313" key="2">
    <source>
        <dbReference type="Proteomes" id="UP001148662"/>
    </source>
</evidence>
<keyword evidence="2" id="KW-1185">Reference proteome</keyword>
<organism evidence="1 2">
    <name type="scientific">Phlebia brevispora</name>
    <dbReference type="NCBI Taxonomy" id="194682"/>
    <lineage>
        <taxon>Eukaryota</taxon>
        <taxon>Fungi</taxon>
        <taxon>Dikarya</taxon>
        <taxon>Basidiomycota</taxon>
        <taxon>Agaricomycotina</taxon>
        <taxon>Agaricomycetes</taxon>
        <taxon>Polyporales</taxon>
        <taxon>Meruliaceae</taxon>
        <taxon>Phlebia</taxon>
    </lineage>
</organism>